<dbReference type="GO" id="GO:0005737">
    <property type="term" value="C:cytoplasm"/>
    <property type="evidence" value="ECO:0007669"/>
    <property type="project" value="UniProtKB-SubCell"/>
</dbReference>
<dbReference type="PANTHER" id="PTHR21331">
    <property type="entry name" value="BRCA1-ASSOCIATED ATM ACTIVATOR 1"/>
    <property type="match status" value="1"/>
</dbReference>
<dbReference type="GO" id="GO:0005634">
    <property type="term" value="C:nucleus"/>
    <property type="evidence" value="ECO:0007669"/>
    <property type="project" value="TreeGrafter"/>
</dbReference>
<protein>
    <submittedName>
        <fullName evidence="4">17371_t:CDS:1</fullName>
    </submittedName>
</protein>
<evidence type="ECO:0000313" key="4">
    <source>
        <dbReference type="EMBL" id="CAI2164065.1"/>
    </source>
</evidence>
<dbReference type="GO" id="GO:0006974">
    <property type="term" value="P:DNA damage response"/>
    <property type="evidence" value="ECO:0007669"/>
    <property type="project" value="InterPro"/>
</dbReference>
<keyword evidence="2" id="KW-0963">Cytoplasm</keyword>
<evidence type="ECO:0000256" key="3">
    <source>
        <dbReference type="ARBA" id="ARBA00061308"/>
    </source>
</evidence>
<dbReference type="AlphaFoldDB" id="A0A9W4SEC9"/>
<name>A0A9W4SEC9_9GLOM</name>
<dbReference type="InterPro" id="IPR016024">
    <property type="entry name" value="ARM-type_fold"/>
</dbReference>
<evidence type="ECO:0000256" key="2">
    <source>
        <dbReference type="ARBA" id="ARBA00022490"/>
    </source>
</evidence>
<dbReference type="SUPFAM" id="SSF48371">
    <property type="entry name" value="ARM repeat"/>
    <property type="match status" value="2"/>
</dbReference>
<organism evidence="4 5">
    <name type="scientific">Funneliformis geosporum</name>
    <dbReference type="NCBI Taxonomy" id="1117311"/>
    <lineage>
        <taxon>Eukaryota</taxon>
        <taxon>Fungi</taxon>
        <taxon>Fungi incertae sedis</taxon>
        <taxon>Mucoromycota</taxon>
        <taxon>Glomeromycotina</taxon>
        <taxon>Glomeromycetes</taxon>
        <taxon>Glomerales</taxon>
        <taxon>Glomeraceae</taxon>
        <taxon>Funneliformis</taxon>
    </lineage>
</organism>
<accession>A0A9W4SEC9</accession>
<dbReference type="InterPro" id="IPR011989">
    <property type="entry name" value="ARM-like"/>
</dbReference>
<gene>
    <name evidence="4" type="ORF">FWILDA_LOCUS1378</name>
</gene>
<dbReference type="OrthoDB" id="10057956at2759"/>
<keyword evidence="5" id="KW-1185">Reference proteome</keyword>
<sequence length="866" mass="99813">MEKLQNIMKSLPEMSKNIIDDTIHEKILSYLSNYASQGPETVVKFIEWNVLDIIRACVTQVDHNNEKDVTHEFVQDHRIMALSIRFLARLLANDDRKNALLVSQLFTNYIDLIDFILDHAFDEEALMRFACIESLEQLVTYNPGARWFLESNKSDQVVVKCFDDSSTYVTAAASKLLLSIINNCSLLTSTKKRKDPEAQDALMNFLITSLDLFNKINQLLFDSSVDMNQRLAALQFIWTLADSRTNNAIEFFKKGHLLRKLDVLLTDPDRNIRARANDILFTLLDWVPDPISLFKQSFNAKDSITETLNYIINDIVFPLWNTDSNFEMVIMAVNVLESSIKLVERVSAGKMILASVFMDLLIFLLSFATNKPSTITKFNYPRHNYVYFEVLYENVTFEKLKILFSNTKRNFASRKSLILNILHTIHAISQQNTAAVANTTSICTILDILFMPEYNADQRIMKEALTIIPVVLFTKIENNSIHDVEIVNKTLQTIQFLALDSKIECRGMILLLETMHKLLRNKVMGEYIMLSKFGKEWADTLIFRACDPRWDIRDSILEFISLLFDDSPNIGRGVEFALNYDLPKVVLAKIDDEQPYVRASCLRAIKAIVRYPKGWLYIVAEEMQGDVSLKLPYMVRDSEAFVRRAVMELMTCLIVERECGTILLDDRNAEIMSPDVMDKIMDDPDFYVRINGCQFLASVWDHCEQDRLSYGQKRTKHNVYLSGGSLLIGQNSSWFYWLDGDKLLVNAAEDPSRLVRGEVLVILKRLKLYLEQIVSTQELNSSCSLPKISDDSQLSHKRLFDQSSSLMQKHLNFYQNICLIDYERLEATIDVEHLYEEALDSVTTKMMTDADIMEDENDDRAMDCYF</sequence>
<dbReference type="EMBL" id="CAMKVN010000130">
    <property type="protein sequence ID" value="CAI2164065.1"/>
    <property type="molecule type" value="Genomic_DNA"/>
</dbReference>
<dbReference type="Proteomes" id="UP001153678">
    <property type="component" value="Unassembled WGS sequence"/>
</dbReference>
<comment type="caution">
    <text evidence="4">The sequence shown here is derived from an EMBL/GenBank/DDBJ whole genome shotgun (WGS) entry which is preliminary data.</text>
</comment>
<comment type="subcellular location">
    <subcellularLocation>
        <location evidence="1">Cytoplasm</location>
    </subcellularLocation>
</comment>
<comment type="similarity">
    <text evidence="3">Belongs to the BRAT1 family.</text>
</comment>
<proteinExistence type="inferred from homology"/>
<evidence type="ECO:0000256" key="1">
    <source>
        <dbReference type="ARBA" id="ARBA00004496"/>
    </source>
</evidence>
<evidence type="ECO:0000313" key="5">
    <source>
        <dbReference type="Proteomes" id="UP001153678"/>
    </source>
</evidence>
<dbReference type="Gene3D" id="1.25.10.10">
    <property type="entry name" value="Leucine-rich Repeat Variant"/>
    <property type="match status" value="2"/>
</dbReference>
<dbReference type="InterPro" id="IPR038904">
    <property type="entry name" value="BRAT1"/>
</dbReference>
<dbReference type="PANTHER" id="PTHR21331:SF2">
    <property type="entry name" value="BRCA1-ASSOCIATED ATM ACTIVATOR 1"/>
    <property type="match status" value="1"/>
</dbReference>
<reference evidence="4" key="1">
    <citation type="submission" date="2022-08" db="EMBL/GenBank/DDBJ databases">
        <authorList>
            <person name="Kallberg Y."/>
            <person name="Tangrot J."/>
            <person name="Rosling A."/>
        </authorList>
    </citation>
    <scope>NUCLEOTIDE SEQUENCE</scope>
    <source>
        <strain evidence="4">Wild A</strain>
    </source>
</reference>